<dbReference type="Pfam" id="PF08774">
    <property type="entry name" value="VRR_NUC"/>
    <property type="match status" value="1"/>
</dbReference>
<name>A0A1H5LSF0_9BRAD</name>
<dbReference type="AlphaFoldDB" id="A0A1H5LSF0"/>
<evidence type="ECO:0000313" key="7">
    <source>
        <dbReference type="Proteomes" id="UP000183208"/>
    </source>
</evidence>
<feature type="domain" description="VRR-NUC" evidence="4">
    <location>
        <begin position="10"/>
        <end position="107"/>
    </location>
</feature>
<dbReference type="EMBL" id="FNTI01000002">
    <property type="protein sequence ID" value="SEE79417.1"/>
    <property type="molecule type" value="Genomic_DNA"/>
</dbReference>
<organism evidence="6 7">
    <name type="scientific">Bradyrhizobium lablabi</name>
    <dbReference type="NCBI Taxonomy" id="722472"/>
    <lineage>
        <taxon>Bacteria</taxon>
        <taxon>Pseudomonadati</taxon>
        <taxon>Pseudomonadota</taxon>
        <taxon>Alphaproteobacteria</taxon>
        <taxon>Hyphomicrobiales</taxon>
        <taxon>Nitrobacteraceae</taxon>
        <taxon>Bradyrhizobium</taxon>
    </lineage>
</organism>
<comment type="cofactor">
    <cofactor evidence="1">
        <name>Mg(2+)</name>
        <dbReference type="ChEBI" id="CHEBI:18420"/>
    </cofactor>
</comment>
<gene>
    <name evidence="5" type="ORF">SAMN05444171_7850</name>
    <name evidence="6" type="ORF">SAMN05444171_8088</name>
</gene>
<keyword evidence="2" id="KW-0540">Nuclease</keyword>
<dbReference type="GO" id="GO:0004518">
    <property type="term" value="F:nuclease activity"/>
    <property type="evidence" value="ECO:0007669"/>
    <property type="project" value="UniProtKB-KW"/>
</dbReference>
<dbReference type="InterPro" id="IPR011856">
    <property type="entry name" value="tRNA_endonuc-like_dom_sf"/>
</dbReference>
<sequence>MLSRSRKIRRPEEAIQRAVVQHLHARGVPGLVFWHTPNGGKRGIVEASSFKAMGVRAGVSDLILVHRDKIFALELKAPGGRASPAQMEFLSDIDRAGAYTAMVEGLDAALATLEAWDLLKPNLTMKAIAQRVAGIAG</sequence>
<evidence type="ECO:0000313" key="6">
    <source>
        <dbReference type="EMBL" id="SEE79417.1"/>
    </source>
</evidence>
<dbReference type="GO" id="GO:0016788">
    <property type="term" value="F:hydrolase activity, acting on ester bonds"/>
    <property type="evidence" value="ECO:0007669"/>
    <property type="project" value="InterPro"/>
</dbReference>
<accession>A0A1H5LSF0</accession>
<dbReference type="OrthoDB" id="5070at2"/>
<evidence type="ECO:0000259" key="4">
    <source>
        <dbReference type="SMART" id="SM00990"/>
    </source>
</evidence>
<dbReference type="InterPro" id="IPR014883">
    <property type="entry name" value="VRR_NUC"/>
</dbReference>
<proteinExistence type="predicted"/>
<evidence type="ECO:0000256" key="2">
    <source>
        <dbReference type="ARBA" id="ARBA00022722"/>
    </source>
</evidence>
<dbReference type="SMART" id="SM00990">
    <property type="entry name" value="VRR_NUC"/>
    <property type="match status" value="1"/>
</dbReference>
<protein>
    <submittedName>
        <fullName evidence="6">VRR-NUC domain-containing protein</fullName>
    </submittedName>
</protein>
<evidence type="ECO:0000256" key="1">
    <source>
        <dbReference type="ARBA" id="ARBA00001946"/>
    </source>
</evidence>
<dbReference type="RefSeq" id="WP_083387681.1">
    <property type="nucleotide sequence ID" value="NZ_FNTI01000001.1"/>
</dbReference>
<dbReference type="Proteomes" id="UP000183208">
    <property type="component" value="Unassembled WGS sequence"/>
</dbReference>
<keyword evidence="3" id="KW-0378">Hydrolase</keyword>
<reference evidence="6 7" key="1">
    <citation type="submission" date="2016-10" db="EMBL/GenBank/DDBJ databases">
        <authorList>
            <person name="de Groot N.N."/>
        </authorList>
    </citation>
    <scope>NUCLEOTIDE SEQUENCE [LARGE SCALE GENOMIC DNA]</scope>
    <source>
        <strain evidence="6 7">GAS522</strain>
    </source>
</reference>
<dbReference type="EMBL" id="FNTI01000001">
    <property type="protein sequence ID" value="SEE52429.1"/>
    <property type="molecule type" value="Genomic_DNA"/>
</dbReference>
<evidence type="ECO:0000313" key="5">
    <source>
        <dbReference type="EMBL" id="SEE52429.1"/>
    </source>
</evidence>
<dbReference type="GO" id="GO:0003676">
    <property type="term" value="F:nucleic acid binding"/>
    <property type="evidence" value="ECO:0007669"/>
    <property type="project" value="InterPro"/>
</dbReference>
<dbReference type="Gene3D" id="3.40.1350.10">
    <property type="match status" value="1"/>
</dbReference>
<evidence type="ECO:0000256" key="3">
    <source>
        <dbReference type="ARBA" id="ARBA00022801"/>
    </source>
</evidence>